<reference evidence="3 4" key="1">
    <citation type="submission" date="2018-05" db="EMBL/GenBank/DDBJ databases">
        <title>Complete genome sequence of Massilia oculi sp. nov. CCUG 43427T (=DSM 26321T), the type strain of M. oculi, and comparison with genome sequences of other Massilia strains.</title>
        <authorList>
            <person name="Zhu B."/>
        </authorList>
    </citation>
    <scope>NUCLEOTIDE SEQUENCE [LARGE SCALE GENOMIC DNA]</scope>
    <source>
        <strain evidence="3 4">CCUG 43427</strain>
    </source>
</reference>
<dbReference type="AlphaFoldDB" id="A0A2S2DMR0"/>
<feature type="transmembrane region" description="Helical" evidence="1">
    <location>
        <begin position="221"/>
        <end position="239"/>
    </location>
</feature>
<feature type="transmembrane region" description="Helical" evidence="1">
    <location>
        <begin position="152"/>
        <end position="174"/>
    </location>
</feature>
<evidence type="ECO:0000313" key="4">
    <source>
        <dbReference type="Proteomes" id="UP000245820"/>
    </source>
</evidence>
<proteinExistence type="predicted"/>
<feature type="transmembrane region" description="Helical" evidence="1">
    <location>
        <begin position="117"/>
        <end position="140"/>
    </location>
</feature>
<gene>
    <name evidence="3" type="ORF">DIR46_19315</name>
</gene>
<accession>A0A2S2DMR0</accession>
<dbReference type="GO" id="GO:0004175">
    <property type="term" value="F:endopeptidase activity"/>
    <property type="evidence" value="ECO:0007669"/>
    <property type="project" value="UniProtKB-ARBA"/>
</dbReference>
<sequence>MIIPAHVLLTFGLLALAVLSLWAPLPAIRGNRAWPWCGGLVLATLAGLHGGILDWRAPLSIAVFAALAWAAREARGRYLRSLLLALTALAALALALHKAPGFHNPMLADGIRFSGDGIPFALWANFDKAVVGIVLVGVFCERIGSAAQWREMLRRIAPVAASTLVVVLGLGWLLGLVRPDLKWTPYSAWFLVSNLLITCVAEEAFFRGFLLEKMAHAMRGWRGGVAVATLVTSVLFGLAHLGGGGLLALLATIAGLHYAASYLLSKRVEGAILAHFALNAVHFLAFTYPALAR</sequence>
<dbReference type="Pfam" id="PF02517">
    <property type="entry name" value="Rce1-like"/>
    <property type="match status" value="1"/>
</dbReference>
<keyword evidence="1" id="KW-0812">Transmembrane</keyword>
<keyword evidence="3" id="KW-0378">Hydrolase</keyword>
<dbReference type="InterPro" id="IPR052710">
    <property type="entry name" value="CAAX_protease"/>
</dbReference>
<keyword evidence="4" id="KW-1185">Reference proteome</keyword>
<dbReference type="EMBL" id="CP029343">
    <property type="protein sequence ID" value="AWL06369.1"/>
    <property type="molecule type" value="Genomic_DNA"/>
</dbReference>
<dbReference type="PANTHER" id="PTHR36435">
    <property type="entry name" value="SLR1288 PROTEIN"/>
    <property type="match status" value="1"/>
</dbReference>
<dbReference type="OrthoDB" id="5322702at2"/>
<dbReference type="KEGG" id="mtim:DIR46_19315"/>
<protein>
    <submittedName>
        <fullName evidence="3">CPBP family intramembrane metalloprotease</fullName>
    </submittedName>
</protein>
<feature type="domain" description="CAAX prenyl protease 2/Lysostaphin resistance protein A-like" evidence="2">
    <location>
        <begin position="187"/>
        <end position="281"/>
    </location>
</feature>
<dbReference type="GO" id="GO:0008237">
    <property type="term" value="F:metallopeptidase activity"/>
    <property type="evidence" value="ECO:0007669"/>
    <property type="project" value="UniProtKB-KW"/>
</dbReference>
<organism evidence="3 4">
    <name type="scientific">Massilia oculi</name>
    <dbReference type="NCBI Taxonomy" id="945844"/>
    <lineage>
        <taxon>Bacteria</taxon>
        <taxon>Pseudomonadati</taxon>
        <taxon>Pseudomonadota</taxon>
        <taxon>Betaproteobacteria</taxon>
        <taxon>Burkholderiales</taxon>
        <taxon>Oxalobacteraceae</taxon>
        <taxon>Telluria group</taxon>
        <taxon>Massilia</taxon>
    </lineage>
</organism>
<dbReference type="GO" id="GO:0006508">
    <property type="term" value="P:proteolysis"/>
    <property type="evidence" value="ECO:0007669"/>
    <property type="project" value="UniProtKB-KW"/>
</dbReference>
<keyword evidence="1" id="KW-1133">Transmembrane helix</keyword>
<keyword evidence="3" id="KW-0645">Protease</keyword>
<dbReference type="PANTHER" id="PTHR36435:SF1">
    <property type="entry name" value="CAAX AMINO TERMINAL PROTEASE FAMILY PROTEIN"/>
    <property type="match status" value="1"/>
</dbReference>
<evidence type="ECO:0000313" key="3">
    <source>
        <dbReference type="EMBL" id="AWL06369.1"/>
    </source>
</evidence>
<dbReference type="RefSeq" id="WP_109346687.1">
    <property type="nucleotide sequence ID" value="NZ_CP029343.1"/>
</dbReference>
<feature type="transmembrane region" description="Helical" evidence="1">
    <location>
        <begin position="53"/>
        <end position="71"/>
    </location>
</feature>
<keyword evidence="3" id="KW-0482">Metalloprotease</keyword>
<feature type="transmembrane region" description="Helical" evidence="1">
    <location>
        <begin position="186"/>
        <end position="209"/>
    </location>
</feature>
<evidence type="ECO:0000256" key="1">
    <source>
        <dbReference type="SAM" id="Phobius"/>
    </source>
</evidence>
<dbReference type="Proteomes" id="UP000245820">
    <property type="component" value="Chromosome"/>
</dbReference>
<evidence type="ECO:0000259" key="2">
    <source>
        <dbReference type="Pfam" id="PF02517"/>
    </source>
</evidence>
<dbReference type="GO" id="GO:0080120">
    <property type="term" value="P:CAAX-box protein maturation"/>
    <property type="evidence" value="ECO:0007669"/>
    <property type="project" value="UniProtKB-ARBA"/>
</dbReference>
<feature type="transmembrane region" description="Helical" evidence="1">
    <location>
        <begin position="78"/>
        <end position="97"/>
    </location>
</feature>
<feature type="transmembrane region" description="Helical" evidence="1">
    <location>
        <begin position="271"/>
        <end position="291"/>
    </location>
</feature>
<dbReference type="InterPro" id="IPR003675">
    <property type="entry name" value="Rce1/LyrA-like_dom"/>
</dbReference>
<keyword evidence="1" id="KW-0472">Membrane</keyword>
<name>A0A2S2DMR0_9BURK</name>